<feature type="domain" description="4Fe-4S ferredoxin-type" evidence="5">
    <location>
        <begin position="3"/>
        <end position="32"/>
    </location>
</feature>
<dbReference type="RefSeq" id="WP_186937767.1">
    <property type="nucleotide sequence ID" value="NZ_JACOOA010000001.1"/>
</dbReference>
<feature type="domain" description="4Fe-4S ferredoxin-type" evidence="5">
    <location>
        <begin position="55"/>
        <end position="86"/>
    </location>
</feature>
<evidence type="ECO:0000313" key="7">
    <source>
        <dbReference type="Proteomes" id="UP000622448"/>
    </source>
</evidence>
<dbReference type="CDD" id="cd10551">
    <property type="entry name" value="PsrB"/>
    <property type="match status" value="1"/>
</dbReference>
<dbReference type="PROSITE" id="PS51379">
    <property type="entry name" value="4FE4S_FER_2"/>
    <property type="match status" value="3"/>
</dbReference>
<organism evidence="6 7">
    <name type="scientific">Eggerthella hominis</name>
    <dbReference type="NCBI Taxonomy" id="2763043"/>
    <lineage>
        <taxon>Bacteria</taxon>
        <taxon>Bacillati</taxon>
        <taxon>Actinomycetota</taxon>
        <taxon>Coriobacteriia</taxon>
        <taxon>Eggerthellales</taxon>
        <taxon>Eggerthellaceae</taxon>
        <taxon>Eggerthella</taxon>
    </lineage>
</organism>
<dbReference type="InterPro" id="IPR017896">
    <property type="entry name" value="4Fe4S_Fe-S-bd"/>
</dbReference>
<evidence type="ECO:0000256" key="4">
    <source>
        <dbReference type="ARBA" id="ARBA00023014"/>
    </source>
</evidence>
<keyword evidence="1" id="KW-0004">4Fe-4S</keyword>
<dbReference type="SUPFAM" id="SSF54862">
    <property type="entry name" value="4Fe-4S ferredoxins"/>
    <property type="match status" value="1"/>
</dbReference>
<dbReference type="Gene3D" id="3.30.70.20">
    <property type="match status" value="2"/>
</dbReference>
<keyword evidence="4" id="KW-0411">Iron-sulfur</keyword>
<evidence type="ECO:0000259" key="5">
    <source>
        <dbReference type="PROSITE" id="PS51379"/>
    </source>
</evidence>
<dbReference type="Proteomes" id="UP000622448">
    <property type="component" value="Unassembled WGS sequence"/>
</dbReference>
<proteinExistence type="predicted"/>
<name>A0ABR7BMZ5_9ACTN</name>
<evidence type="ECO:0000256" key="3">
    <source>
        <dbReference type="ARBA" id="ARBA00023004"/>
    </source>
</evidence>
<evidence type="ECO:0000256" key="2">
    <source>
        <dbReference type="ARBA" id="ARBA00022723"/>
    </source>
</evidence>
<dbReference type="PANTHER" id="PTHR43177:SF3">
    <property type="entry name" value="PROTEIN NRFC HOMOLOG"/>
    <property type="match status" value="1"/>
</dbReference>
<dbReference type="PROSITE" id="PS00198">
    <property type="entry name" value="4FE4S_FER_1"/>
    <property type="match status" value="1"/>
</dbReference>
<sequence>MQYGMVIDTQRCYGCNACAIACKLNNNLPNNVWWNTVLTEGGATRDTASGEWPDNAMRFFPKACQHCRKPLCVASCPTGASQKGEDGIVFIDQELCIGCGTCLTACPYEVRTIMQDEPEYYQEVALGQWDAPEHKAGKAEKCTLCSNLLGRGKEPACVRACSMHARVFGDLDDPDSDASKALAKGRDCVRLGEESGAEPSVYYLQ</sequence>
<feature type="domain" description="4Fe-4S ferredoxin-type" evidence="5">
    <location>
        <begin position="87"/>
        <end position="116"/>
    </location>
</feature>
<accession>A0ABR7BMZ5</accession>
<protein>
    <submittedName>
        <fullName evidence="6">4Fe-4S dicluster domain-containing protein</fullName>
    </submittedName>
</protein>
<evidence type="ECO:0000313" key="6">
    <source>
        <dbReference type="EMBL" id="MBC5582965.1"/>
    </source>
</evidence>
<evidence type="ECO:0000256" key="1">
    <source>
        <dbReference type="ARBA" id="ARBA00022485"/>
    </source>
</evidence>
<dbReference type="PANTHER" id="PTHR43177">
    <property type="entry name" value="PROTEIN NRFC"/>
    <property type="match status" value="1"/>
</dbReference>
<dbReference type="Pfam" id="PF13247">
    <property type="entry name" value="Fer4_11"/>
    <property type="match status" value="1"/>
</dbReference>
<reference evidence="6 7" key="1">
    <citation type="submission" date="2020-08" db="EMBL/GenBank/DDBJ databases">
        <title>Genome public.</title>
        <authorList>
            <person name="Liu C."/>
            <person name="Sun Q."/>
        </authorList>
    </citation>
    <scope>NUCLEOTIDE SEQUENCE [LARGE SCALE GENOMIC DNA]</scope>
    <source>
        <strain evidence="6 7">NSJ-70</strain>
    </source>
</reference>
<comment type="caution">
    <text evidence="6">The sequence shown here is derived from an EMBL/GenBank/DDBJ whole genome shotgun (WGS) entry which is preliminary data.</text>
</comment>
<dbReference type="InterPro" id="IPR017900">
    <property type="entry name" value="4Fe4S_Fe_S_CS"/>
</dbReference>
<gene>
    <name evidence="6" type="ORF">H8S61_01935</name>
</gene>
<keyword evidence="3" id="KW-0408">Iron</keyword>
<keyword evidence="7" id="KW-1185">Reference proteome</keyword>
<keyword evidence="2" id="KW-0479">Metal-binding</keyword>
<dbReference type="EMBL" id="JACOOA010000001">
    <property type="protein sequence ID" value="MBC5582965.1"/>
    <property type="molecule type" value="Genomic_DNA"/>
</dbReference>
<dbReference type="InterPro" id="IPR050954">
    <property type="entry name" value="ET_IronSulfur_Cluster-Binding"/>
</dbReference>